<dbReference type="EMBL" id="AMZH03027191">
    <property type="protein sequence ID" value="RRT34261.1"/>
    <property type="molecule type" value="Genomic_DNA"/>
</dbReference>
<dbReference type="AlphaFoldDB" id="A0A426X455"/>
<dbReference type="Proteomes" id="UP000287651">
    <property type="component" value="Unassembled WGS sequence"/>
</dbReference>
<gene>
    <name evidence="2" type="ORF">B296_00054589</name>
</gene>
<feature type="compositionally biased region" description="Basic and acidic residues" evidence="1">
    <location>
        <begin position="91"/>
        <end position="105"/>
    </location>
</feature>
<reference evidence="2 3" key="1">
    <citation type="journal article" date="2014" name="Agronomy (Basel)">
        <title>A Draft Genome Sequence for Ensete ventricosum, the Drought-Tolerant Tree Against Hunger.</title>
        <authorList>
            <person name="Harrison J."/>
            <person name="Moore K.A."/>
            <person name="Paszkiewicz K."/>
            <person name="Jones T."/>
            <person name="Grant M."/>
            <person name="Ambacheew D."/>
            <person name="Muzemil S."/>
            <person name="Studholme D.J."/>
        </authorList>
    </citation>
    <scope>NUCLEOTIDE SEQUENCE [LARGE SCALE GENOMIC DNA]</scope>
</reference>
<proteinExistence type="predicted"/>
<accession>A0A426X455</accession>
<protein>
    <submittedName>
        <fullName evidence="2">Uncharacterized protein</fullName>
    </submittedName>
</protein>
<sequence>MSSYLSTMPLVLAVRRASAGKKCRPYLCQVSCMITGASHTCIGPVARVESTTLWLRNEWFSLQSMRVACIGCHFCLVSEEDWGKKTSTRGGRKEGRIGERKVKPK</sequence>
<name>A0A426X455_ENSVE</name>
<evidence type="ECO:0000313" key="3">
    <source>
        <dbReference type="Proteomes" id="UP000287651"/>
    </source>
</evidence>
<comment type="caution">
    <text evidence="2">The sequence shown here is derived from an EMBL/GenBank/DDBJ whole genome shotgun (WGS) entry which is preliminary data.</text>
</comment>
<organism evidence="2 3">
    <name type="scientific">Ensete ventricosum</name>
    <name type="common">Abyssinian banana</name>
    <name type="synonym">Musa ensete</name>
    <dbReference type="NCBI Taxonomy" id="4639"/>
    <lineage>
        <taxon>Eukaryota</taxon>
        <taxon>Viridiplantae</taxon>
        <taxon>Streptophyta</taxon>
        <taxon>Embryophyta</taxon>
        <taxon>Tracheophyta</taxon>
        <taxon>Spermatophyta</taxon>
        <taxon>Magnoliopsida</taxon>
        <taxon>Liliopsida</taxon>
        <taxon>Zingiberales</taxon>
        <taxon>Musaceae</taxon>
        <taxon>Ensete</taxon>
    </lineage>
</organism>
<evidence type="ECO:0000256" key="1">
    <source>
        <dbReference type="SAM" id="MobiDB-lite"/>
    </source>
</evidence>
<feature type="region of interest" description="Disordered" evidence="1">
    <location>
        <begin position="83"/>
        <end position="105"/>
    </location>
</feature>
<evidence type="ECO:0000313" key="2">
    <source>
        <dbReference type="EMBL" id="RRT34261.1"/>
    </source>
</evidence>